<dbReference type="Proteomes" id="UP000315759">
    <property type="component" value="Unassembled WGS sequence"/>
</dbReference>
<organism evidence="2 3">
    <name type="scientific">Mycolicibacterium hodleri</name>
    <dbReference type="NCBI Taxonomy" id="49897"/>
    <lineage>
        <taxon>Bacteria</taxon>
        <taxon>Bacillati</taxon>
        <taxon>Actinomycetota</taxon>
        <taxon>Actinomycetes</taxon>
        <taxon>Mycobacteriales</taxon>
        <taxon>Mycobacteriaceae</taxon>
        <taxon>Mycolicibacterium</taxon>
    </lineage>
</organism>
<dbReference type="AlphaFoldDB" id="A0A544VQG2"/>
<dbReference type="Gene3D" id="3.40.50.10330">
    <property type="entry name" value="Probable inorganic polyphosphate/atp-NAD kinase, domain 1"/>
    <property type="match status" value="1"/>
</dbReference>
<gene>
    <name evidence="2" type="ORF">D8S82_33305</name>
</gene>
<comment type="caution">
    <text evidence="2">The sequence shown here is derived from an EMBL/GenBank/DDBJ whole genome shotgun (WGS) entry which is preliminary data.</text>
</comment>
<proteinExistence type="predicted"/>
<dbReference type="GO" id="GO:0016301">
    <property type="term" value="F:kinase activity"/>
    <property type="evidence" value="ECO:0007669"/>
    <property type="project" value="UniProtKB-KW"/>
</dbReference>
<dbReference type="SUPFAM" id="SSF111331">
    <property type="entry name" value="NAD kinase/diacylglycerol kinase-like"/>
    <property type="match status" value="1"/>
</dbReference>
<dbReference type="Pfam" id="PF00781">
    <property type="entry name" value="DAGK_cat"/>
    <property type="match status" value="1"/>
</dbReference>
<feature type="non-terminal residue" evidence="2">
    <location>
        <position position="69"/>
    </location>
</feature>
<evidence type="ECO:0000313" key="2">
    <source>
        <dbReference type="EMBL" id="TQR82210.1"/>
    </source>
</evidence>
<keyword evidence="2" id="KW-0808">Transferase</keyword>
<dbReference type="InterPro" id="IPR001206">
    <property type="entry name" value="Diacylglycerol_kinase_cat_dom"/>
</dbReference>
<reference evidence="2 3" key="1">
    <citation type="submission" date="2018-10" db="EMBL/GenBank/DDBJ databases">
        <title>Draft genome of Mycobacterium hodleri strain B.</title>
        <authorList>
            <person name="Amande T.J."/>
            <person name="Mcgenity T.J."/>
        </authorList>
    </citation>
    <scope>NUCLEOTIDE SEQUENCE [LARGE SCALE GENOMIC DNA]</scope>
    <source>
        <strain evidence="2 3">B</strain>
    </source>
</reference>
<dbReference type="RefSeq" id="WP_185935107.1">
    <property type="nucleotide sequence ID" value="NZ_VIFX01000106.1"/>
</dbReference>
<feature type="domain" description="DAGKc" evidence="1">
    <location>
        <begin position="1"/>
        <end position="69"/>
    </location>
</feature>
<name>A0A544VQG2_9MYCO</name>
<evidence type="ECO:0000259" key="1">
    <source>
        <dbReference type="PROSITE" id="PS50146"/>
    </source>
</evidence>
<dbReference type="InterPro" id="IPR016064">
    <property type="entry name" value="NAD/diacylglycerol_kinase_sf"/>
</dbReference>
<sequence>MRAVLIVNPNATSTTPAGRDLLAHALESRVKLTVVHTDHRGHAIEIARDATRDGTDVVIVHGGDGTVNE</sequence>
<accession>A0A544VQG2</accession>
<dbReference type="EMBL" id="VIFX01000106">
    <property type="protein sequence ID" value="TQR82210.1"/>
    <property type="molecule type" value="Genomic_DNA"/>
</dbReference>
<keyword evidence="3" id="KW-1185">Reference proteome</keyword>
<evidence type="ECO:0000313" key="3">
    <source>
        <dbReference type="Proteomes" id="UP000315759"/>
    </source>
</evidence>
<protein>
    <submittedName>
        <fullName evidence="2">Diacylglycerol kinase family lipid kinase</fullName>
    </submittedName>
</protein>
<dbReference type="PROSITE" id="PS50146">
    <property type="entry name" value="DAGK"/>
    <property type="match status" value="1"/>
</dbReference>
<dbReference type="InterPro" id="IPR017438">
    <property type="entry name" value="ATP-NAD_kinase_N"/>
</dbReference>
<keyword evidence="2" id="KW-0418">Kinase</keyword>